<evidence type="ECO:0008006" key="5">
    <source>
        <dbReference type="Google" id="ProtNLM"/>
    </source>
</evidence>
<feature type="region of interest" description="Disordered" evidence="1">
    <location>
        <begin position="347"/>
        <end position="383"/>
    </location>
</feature>
<name>A0AAF0JMN3_9EURY</name>
<feature type="compositionally biased region" description="Low complexity" evidence="1">
    <location>
        <begin position="348"/>
        <end position="372"/>
    </location>
</feature>
<evidence type="ECO:0000313" key="3">
    <source>
        <dbReference type="EMBL" id="WFN36730.1"/>
    </source>
</evidence>
<reference evidence="3" key="1">
    <citation type="submission" date="2022-01" db="EMBL/GenBank/DDBJ databases">
        <title>Complete genome of Methanomicrobium antiquum DSM 21220.</title>
        <authorList>
            <person name="Chen S.-C."/>
            <person name="You Y.-T."/>
            <person name="Zhou Y.-Z."/>
            <person name="Lai M.-C."/>
        </authorList>
    </citation>
    <scope>NUCLEOTIDE SEQUENCE</scope>
    <source>
        <strain evidence="3">DSM 21220</strain>
    </source>
</reference>
<accession>A0AAF0JMN3</accession>
<keyword evidence="2" id="KW-1133">Transmembrane helix</keyword>
<dbReference type="InterPro" id="IPR013783">
    <property type="entry name" value="Ig-like_fold"/>
</dbReference>
<feature type="compositionally biased region" description="Gly residues" evidence="1">
    <location>
        <begin position="373"/>
        <end position="383"/>
    </location>
</feature>
<proteinExistence type="predicted"/>
<dbReference type="Proteomes" id="UP001218895">
    <property type="component" value="Chromosome"/>
</dbReference>
<protein>
    <recommendedName>
        <fullName evidence="5">CARDB domain-containing protein</fullName>
    </recommendedName>
</protein>
<dbReference type="RefSeq" id="WP_278099567.1">
    <property type="nucleotide sequence ID" value="NZ_CP091092.1"/>
</dbReference>
<keyword evidence="4" id="KW-1185">Reference proteome</keyword>
<dbReference type="PANTHER" id="PTHR35902:SF6">
    <property type="entry name" value="CONSERVED WITHIN P. AEROPHILUM"/>
    <property type="match status" value="1"/>
</dbReference>
<feature type="transmembrane region" description="Helical" evidence="2">
    <location>
        <begin position="393"/>
        <end position="412"/>
    </location>
</feature>
<organism evidence="3 4">
    <name type="scientific">Methanomicrobium antiquum</name>
    <dbReference type="NCBI Taxonomy" id="487686"/>
    <lineage>
        <taxon>Archaea</taxon>
        <taxon>Methanobacteriati</taxon>
        <taxon>Methanobacteriota</taxon>
        <taxon>Stenosarchaea group</taxon>
        <taxon>Methanomicrobia</taxon>
        <taxon>Methanomicrobiales</taxon>
        <taxon>Methanomicrobiaceae</taxon>
        <taxon>Methanomicrobium</taxon>
    </lineage>
</organism>
<dbReference type="PANTHER" id="PTHR35902">
    <property type="entry name" value="S-LAYER DOMAIN-LIKE PROTEIN-RELATED"/>
    <property type="match status" value="1"/>
</dbReference>
<dbReference type="AlphaFoldDB" id="A0AAF0JMN3"/>
<dbReference type="Gene3D" id="2.60.40.10">
    <property type="entry name" value="Immunoglobulins"/>
    <property type="match status" value="1"/>
</dbReference>
<evidence type="ECO:0000256" key="1">
    <source>
        <dbReference type="SAM" id="MobiDB-lite"/>
    </source>
</evidence>
<dbReference type="KEGG" id="manq:L1994_11440"/>
<dbReference type="GeneID" id="79951023"/>
<keyword evidence="2" id="KW-0472">Membrane</keyword>
<evidence type="ECO:0000256" key="2">
    <source>
        <dbReference type="SAM" id="Phobius"/>
    </source>
</evidence>
<gene>
    <name evidence="3" type="ORF">L1994_11440</name>
</gene>
<keyword evidence="2" id="KW-0812">Transmembrane</keyword>
<dbReference type="EMBL" id="CP091092">
    <property type="protein sequence ID" value="WFN36730.1"/>
    <property type="molecule type" value="Genomic_DNA"/>
</dbReference>
<sequence>MKLNLRHIFIMLIIIVSAVQVVSAEDDTSSSSTTSGTAYSYISVTSVEQDPEVLMYGDTGTITVTIKNTGSESVSIKRAELYTKDLNVLNDDAYDTVGYIGAGNEMQFTFTVKATSPDGIYYPRFYLDFTGSNSLSYSIPVKIGSTGLSISLTDAPEYYQEGKSDKITLTIGNPRENGVSGVSVCVKGDGITSTQSSHFIGSLDADSSSVVSFDVTPNTETDMIFEVTYYNGMNTHTSELSVPVVFGEDKKSANPVLNNVEITSSGSYQTISGDITNAGLEDAKSVVVTVKSPATAVDPYKSYVIGALEADDFSSFDVTFTSISGEIPILISYKDVDGNTYEKTVTVSSDSQSSKISGSSGSFEASGQNNARSGGGSGGMPGMGNMGSGLNSIPVFEILVVIIAGTGLFFAIRKGLFKKAVDLGREKSGMLKKR</sequence>
<evidence type="ECO:0000313" key="4">
    <source>
        <dbReference type="Proteomes" id="UP001218895"/>
    </source>
</evidence>